<reference evidence="1 2" key="1">
    <citation type="submission" date="2021-06" db="EMBL/GenBank/DDBJ databases">
        <title>Caerostris extrusa draft genome.</title>
        <authorList>
            <person name="Kono N."/>
            <person name="Arakawa K."/>
        </authorList>
    </citation>
    <scope>NUCLEOTIDE SEQUENCE [LARGE SCALE GENOMIC DNA]</scope>
</reference>
<proteinExistence type="predicted"/>
<dbReference type="EMBL" id="BPLR01007804">
    <property type="protein sequence ID" value="GIY19900.1"/>
    <property type="molecule type" value="Genomic_DNA"/>
</dbReference>
<accession>A0AAV4REJ3</accession>
<dbReference type="AlphaFoldDB" id="A0AAV4REJ3"/>
<evidence type="ECO:0000313" key="2">
    <source>
        <dbReference type="Proteomes" id="UP001054945"/>
    </source>
</evidence>
<keyword evidence="2" id="KW-1185">Reference proteome</keyword>
<comment type="caution">
    <text evidence="1">The sequence shown here is derived from an EMBL/GenBank/DDBJ whole genome shotgun (WGS) entry which is preliminary data.</text>
</comment>
<organism evidence="1 2">
    <name type="scientific">Caerostris extrusa</name>
    <name type="common">Bark spider</name>
    <name type="synonym">Caerostris bankana</name>
    <dbReference type="NCBI Taxonomy" id="172846"/>
    <lineage>
        <taxon>Eukaryota</taxon>
        <taxon>Metazoa</taxon>
        <taxon>Ecdysozoa</taxon>
        <taxon>Arthropoda</taxon>
        <taxon>Chelicerata</taxon>
        <taxon>Arachnida</taxon>
        <taxon>Araneae</taxon>
        <taxon>Araneomorphae</taxon>
        <taxon>Entelegynae</taxon>
        <taxon>Araneoidea</taxon>
        <taxon>Araneidae</taxon>
        <taxon>Caerostris</taxon>
    </lineage>
</organism>
<name>A0AAV4REJ3_CAEEX</name>
<sequence>MQGIKYLDNHLICVECVLGENLEESLKFDEGHLPKYLLPFAVYHDKIEEYRNKKKLNKIYELVIVASDFIHHESDAAIVNGEEKKQCGSFLQRRRSRFRDWDKGAKSRAAGNSPRLQKGIKNALFT</sequence>
<protein>
    <submittedName>
        <fullName evidence="1">Uncharacterized protein</fullName>
    </submittedName>
</protein>
<gene>
    <name evidence="1" type="ORF">CEXT_190271</name>
</gene>
<evidence type="ECO:0000313" key="1">
    <source>
        <dbReference type="EMBL" id="GIY19900.1"/>
    </source>
</evidence>
<dbReference type="Proteomes" id="UP001054945">
    <property type="component" value="Unassembled WGS sequence"/>
</dbReference>